<evidence type="ECO:0000256" key="1">
    <source>
        <dbReference type="SAM" id="MobiDB-lite"/>
    </source>
</evidence>
<feature type="compositionally biased region" description="Polar residues" evidence="1">
    <location>
        <begin position="481"/>
        <end position="491"/>
    </location>
</feature>
<feature type="region of interest" description="Disordered" evidence="1">
    <location>
        <begin position="398"/>
        <end position="430"/>
    </location>
</feature>
<feature type="region of interest" description="Disordered" evidence="1">
    <location>
        <begin position="465"/>
        <end position="496"/>
    </location>
</feature>
<feature type="compositionally biased region" description="Low complexity" evidence="1">
    <location>
        <begin position="237"/>
        <end position="249"/>
    </location>
</feature>
<feature type="region of interest" description="Disordered" evidence="1">
    <location>
        <begin position="146"/>
        <end position="217"/>
    </location>
</feature>
<dbReference type="Proteomes" id="UP000720189">
    <property type="component" value="Unassembled WGS sequence"/>
</dbReference>
<feature type="compositionally biased region" description="Low complexity" evidence="1">
    <location>
        <begin position="151"/>
        <end position="162"/>
    </location>
</feature>
<dbReference type="EMBL" id="JAGMUX010000011">
    <property type="protein sequence ID" value="KAH7244387.1"/>
    <property type="molecule type" value="Genomic_DNA"/>
</dbReference>
<gene>
    <name evidence="2" type="ORF">BKA55DRAFT_541294</name>
</gene>
<protein>
    <submittedName>
        <fullName evidence="2">Uncharacterized protein</fullName>
    </submittedName>
</protein>
<feature type="region of interest" description="Disordered" evidence="1">
    <location>
        <begin position="230"/>
        <end position="284"/>
    </location>
</feature>
<dbReference type="RefSeq" id="XP_046047610.1">
    <property type="nucleotide sequence ID" value="XM_046190363.1"/>
</dbReference>
<proteinExistence type="predicted"/>
<evidence type="ECO:0000313" key="3">
    <source>
        <dbReference type="Proteomes" id="UP000720189"/>
    </source>
</evidence>
<dbReference type="AlphaFoldDB" id="A0A9P9GUJ2"/>
<comment type="caution">
    <text evidence="2">The sequence shown here is derived from an EMBL/GenBank/DDBJ whole genome shotgun (WGS) entry which is preliminary data.</text>
</comment>
<reference evidence="2" key="1">
    <citation type="journal article" date="2021" name="Nat. Commun.">
        <title>Genetic determinants of endophytism in the Arabidopsis root mycobiome.</title>
        <authorList>
            <person name="Mesny F."/>
            <person name="Miyauchi S."/>
            <person name="Thiergart T."/>
            <person name="Pickel B."/>
            <person name="Atanasova L."/>
            <person name="Karlsson M."/>
            <person name="Huettel B."/>
            <person name="Barry K.W."/>
            <person name="Haridas S."/>
            <person name="Chen C."/>
            <person name="Bauer D."/>
            <person name="Andreopoulos W."/>
            <person name="Pangilinan J."/>
            <person name="LaButti K."/>
            <person name="Riley R."/>
            <person name="Lipzen A."/>
            <person name="Clum A."/>
            <person name="Drula E."/>
            <person name="Henrissat B."/>
            <person name="Kohler A."/>
            <person name="Grigoriev I.V."/>
            <person name="Martin F.M."/>
            <person name="Hacquard S."/>
        </authorList>
    </citation>
    <scope>NUCLEOTIDE SEQUENCE</scope>
    <source>
        <strain evidence="2">MPI-CAGE-AT-0023</strain>
    </source>
</reference>
<evidence type="ECO:0000313" key="2">
    <source>
        <dbReference type="EMBL" id="KAH7244387.1"/>
    </source>
</evidence>
<feature type="compositionally biased region" description="Low complexity" evidence="1">
    <location>
        <begin position="398"/>
        <end position="408"/>
    </location>
</feature>
<keyword evidence="3" id="KW-1185">Reference proteome</keyword>
<feature type="region of interest" description="Disordered" evidence="1">
    <location>
        <begin position="70"/>
        <end position="101"/>
    </location>
</feature>
<organism evidence="2 3">
    <name type="scientific">Fusarium redolens</name>
    <dbReference type="NCBI Taxonomy" id="48865"/>
    <lineage>
        <taxon>Eukaryota</taxon>
        <taxon>Fungi</taxon>
        <taxon>Dikarya</taxon>
        <taxon>Ascomycota</taxon>
        <taxon>Pezizomycotina</taxon>
        <taxon>Sordariomycetes</taxon>
        <taxon>Hypocreomycetidae</taxon>
        <taxon>Hypocreales</taxon>
        <taxon>Nectriaceae</taxon>
        <taxon>Fusarium</taxon>
        <taxon>Fusarium redolens species complex</taxon>
    </lineage>
</organism>
<sequence length="837" mass="91645">MPPKRIQVEPRGRRAPKGFIGSTYDALTSPDNAAVVRSIAIFGLLGRDPSASTVRIISEDFRDAMRCDALPHSSSKTANMSTPSSSRKNSPRKFVSESSDTHSLTSSKFAQLLSKFEVIEAVSFVGSPPLTSSKTKPVSAIKVTSTIEQTSSSASKPSSHASTRIRERGSTGSSHVSSGRFVPSSQEPPRARRVKTFGAQSPVISTRNVDSRARHKSVAERRIMFEAADQQAQIEASSPTRTSIPRSPSKLAHSKSWQSIKTRRSAAEPRPEDAPTTPNPNHAAKTFSLTSHTVPSPRTLLASDDPFGSWRSPLNRPDDSWTSFKRSSLVMSAPDASPSYIKSQYTELTPKSVQAVSTSRIKLDDVRDDTFVEKNNVTIEETRHNGWVRNARKIASSLSNTASAGSSSLQRKSRGSHDAPSQAPSNTSGLISFRFARESTPSRSSLPRSRISNLRRQFDQLRDQPVASVAPLETKQRESILTKNEAPNSPSRRPLLLYSDSSESEIFNVPKSRSKSYAPCWSRAAVESPQTPVGRRNTEKFISPLKQKIDLFESLDRHAPSLNSPRSIDAGKQSISKINKRKNSVVGPLRTFKGTLRRISTSCRRIPSEWSTTSSRDIGASQFRGSDDDTVVQDDQAVGFAADEPLSPHSIDAIPGQPVLGQTFLTNEIISPLLLEKTSSLPQSSITQAGFNTDGEAGLSVAPPPLFAEPQRRFSHTKHALSRAANRFSLPDIEKELELIELLEDSHQPVPAHNPFVSKVVCELEQPRPVRANELKRLVSLCKEKCQSLTSHSGCPTWQLTAYDSEPNIGHHSRQGKIGNLNVFTAIVRLSACPSFN</sequence>
<dbReference type="GeneID" id="70220317"/>
<feature type="compositionally biased region" description="Polar residues" evidence="1">
    <location>
        <begin position="170"/>
        <end position="187"/>
    </location>
</feature>
<feature type="compositionally biased region" description="Polar residues" evidence="1">
    <location>
        <begin position="198"/>
        <end position="208"/>
    </location>
</feature>
<feature type="compositionally biased region" description="Polar residues" evidence="1">
    <location>
        <begin position="72"/>
        <end position="88"/>
    </location>
</feature>
<name>A0A9P9GUJ2_FUSRE</name>
<dbReference type="OrthoDB" id="5084700at2759"/>
<accession>A0A9P9GUJ2</accession>